<dbReference type="InterPro" id="IPR002299">
    <property type="entry name" value="Porin_Neis"/>
</dbReference>
<dbReference type="PRINTS" id="PR00184">
    <property type="entry name" value="NEISSPPORIN"/>
</dbReference>
<evidence type="ECO:0000256" key="2">
    <source>
        <dbReference type="ARBA" id="ARBA00011233"/>
    </source>
</evidence>
<comment type="caution">
    <text evidence="13">The sequence shown here is derived from an EMBL/GenBank/DDBJ whole genome shotgun (WGS) entry which is preliminary data.</text>
</comment>
<evidence type="ECO:0000259" key="12">
    <source>
        <dbReference type="Pfam" id="PF13609"/>
    </source>
</evidence>
<organism evidence="13 14">
    <name type="scientific">Roseateles toxinivorans</name>
    <dbReference type="NCBI Taxonomy" id="270368"/>
    <lineage>
        <taxon>Bacteria</taxon>
        <taxon>Pseudomonadati</taxon>
        <taxon>Pseudomonadota</taxon>
        <taxon>Betaproteobacteria</taxon>
        <taxon>Burkholderiales</taxon>
        <taxon>Sphaerotilaceae</taxon>
        <taxon>Roseateles</taxon>
    </lineage>
</organism>
<dbReference type="RefSeq" id="WP_133700090.1">
    <property type="nucleotide sequence ID" value="NZ_SNXS01000002.1"/>
</dbReference>
<dbReference type="InterPro" id="IPR050298">
    <property type="entry name" value="Gram-neg_bact_OMP"/>
</dbReference>
<evidence type="ECO:0000313" key="14">
    <source>
        <dbReference type="Proteomes" id="UP000295361"/>
    </source>
</evidence>
<dbReference type="AlphaFoldDB" id="A0A4R6QR94"/>
<dbReference type="InterPro" id="IPR023614">
    <property type="entry name" value="Porin_dom_sf"/>
</dbReference>
<name>A0A4R6QR94_9BURK</name>
<feature type="domain" description="Porin" evidence="12">
    <location>
        <begin position="7"/>
        <end position="326"/>
    </location>
</feature>
<accession>A0A4R6QR94</accession>
<evidence type="ECO:0000256" key="1">
    <source>
        <dbReference type="ARBA" id="ARBA00004571"/>
    </source>
</evidence>
<evidence type="ECO:0000256" key="11">
    <source>
        <dbReference type="SAM" id="SignalP"/>
    </source>
</evidence>
<evidence type="ECO:0000256" key="8">
    <source>
        <dbReference type="ARBA" id="ARBA00023114"/>
    </source>
</evidence>
<proteinExistence type="predicted"/>
<dbReference type="CDD" id="cd00342">
    <property type="entry name" value="gram_neg_porins"/>
    <property type="match status" value="1"/>
</dbReference>
<comment type="subcellular location">
    <subcellularLocation>
        <location evidence="1">Cell outer membrane</location>
        <topology evidence="1">Multi-pass membrane protein</topology>
    </subcellularLocation>
</comment>
<dbReference type="SUPFAM" id="SSF56935">
    <property type="entry name" value="Porins"/>
    <property type="match status" value="1"/>
</dbReference>
<evidence type="ECO:0000256" key="10">
    <source>
        <dbReference type="ARBA" id="ARBA00023237"/>
    </source>
</evidence>
<evidence type="ECO:0000256" key="5">
    <source>
        <dbReference type="ARBA" id="ARBA00022692"/>
    </source>
</evidence>
<keyword evidence="9" id="KW-0472">Membrane</keyword>
<evidence type="ECO:0000256" key="9">
    <source>
        <dbReference type="ARBA" id="ARBA00023136"/>
    </source>
</evidence>
<keyword evidence="5" id="KW-0812">Transmembrane</keyword>
<keyword evidence="6 11" id="KW-0732">Signal</keyword>
<dbReference type="InParanoid" id="A0A4R6QR94"/>
<dbReference type="PANTHER" id="PTHR34501:SF9">
    <property type="entry name" value="MAJOR OUTER MEMBRANE PROTEIN P.IA"/>
    <property type="match status" value="1"/>
</dbReference>
<dbReference type="PANTHER" id="PTHR34501">
    <property type="entry name" value="PROTEIN YDDL-RELATED"/>
    <property type="match status" value="1"/>
</dbReference>
<feature type="chain" id="PRO_5021002144" evidence="11">
    <location>
        <begin position="21"/>
        <end position="356"/>
    </location>
</feature>
<dbReference type="Pfam" id="PF13609">
    <property type="entry name" value="Porin_4"/>
    <property type="match status" value="1"/>
</dbReference>
<keyword evidence="8" id="KW-0626">Porin</keyword>
<dbReference type="GO" id="GO:0009279">
    <property type="term" value="C:cell outer membrane"/>
    <property type="evidence" value="ECO:0007669"/>
    <property type="project" value="UniProtKB-SubCell"/>
</dbReference>
<evidence type="ECO:0000256" key="6">
    <source>
        <dbReference type="ARBA" id="ARBA00022729"/>
    </source>
</evidence>
<sequence>MKRSLIATATLLLAASPAWSQNVTLAGVADAAVRQVSNTGRGSVSSLVSGANATSRIIIRGTEDLGGGLSAGFHLEHGLLLDAGTQASATQFWDRRSTVSLVSKEWGELRAGRDFVPTYSNWSRYDPFSYVGVGGSNNFISATPNGPIRAAFGSGLNTTVRSSDSVQLLLPSGLGGLEGGLMLAAGEGGTTATGQNKVKGLRLGFSGKGFNVSAAAARSENNLTAGHAFSDQVIAGNYDFGILQLSAAVRQFKWNTAKQTSTLLGAWIPLGKGQLKLSLNRVDLSGKVGATVIDANDAQQLAVGYVHELSKRSALYATASRIANKGAATYVVPGGAAGLAGGGSSRGIELGLRHNF</sequence>
<keyword evidence="3" id="KW-0813">Transport</keyword>
<reference evidence="13 14" key="1">
    <citation type="submission" date="2019-03" db="EMBL/GenBank/DDBJ databases">
        <title>Genomic Encyclopedia of Type Strains, Phase IV (KMG-IV): sequencing the most valuable type-strain genomes for metagenomic binning, comparative biology and taxonomic classification.</title>
        <authorList>
            <person name="Goeker M."/>
        </authorList>
    </citation>
    <scope>NUCLEOTIDE SEQUENCE [LARGE SCALE GENOMIC DNA]</scope>
    <source>
        <strain evidence="13 14">DSM 16998</strain>
    </source>
</reference>
<evidence type="ECO:0000256" key="4">
    <source>
        <dbReference type="ARBA" id="ARBA00022452"/>
    </source>
</evidence>
<dbReference type="Proteomes" id="UP000295361">
    <property type="component" value="Unassembled WGS sequence"/>
</dbReference>
<keyword evidence="10" id="KW-0998">Cell outer membrane</keyword>
<dbReference type="FunCoup" id="A0A4R6QR94">
    <property type="interactions" value="370"/>
</dbReference>
<keyword evidence="4" id="KW-1134">Transmembrane beta strand</keyword>
<keyword evidence="7" id="KW-0406">Ion transport</keyword>
<feature type="signal peptide" evidence="11">
    <location>
        <begin position="1"/>
        <end position="20"/>
    </location>
</feature>
<dbReference type="EMBL" id="SNXS01000002">
    <property type="protein sequence ID" value="TDP72638.1"/>
    <property type="molecule type" value="Genomic_DNA"/>
</dbReference>
<dbReference type="GO" id="GO:0006811">
    <property type="term" value="P:monoatomic ion transport"/>
    <property type="evidence" value="ECO:0007669"/>
    <property type="project" value="UniProtKB-KW"/>
</dbReference>
<dbReference type="GO" id="GO:0046930">
    <property type="term" value="C:pore complex"/>
    <property type="evidence" value="ECO:0007669"/>
    <property type="project" value="UniProtKB-KW"/>
</dbReference>
<comment type="subunit">
    <text evidence="2">Homotrimer.</text>
</comment>
<evidence type="ECO:0000256" key="7">
    <source>
        <dbReference type="ARBA" id="ARBA00023065"/>
    </source>
</evidence>
<keyword evidence="14" id="KW-1185">Reference proteome</keyword>
<protein>
    <submittedName>
        <fullName evidence="13">Putative porin</fullName>
    </submittedName>
</protein>
<dbReference type="InterPro" id="IPR033900">
    <property type="entry name" value="Gram_neg_porin_domain"/>
</dbReference>
<dbReference type="OrthoDB" id="6975458at2"/>
<gene>
    <name evidence="13" type="ORF">DES47_102383</name>
</gene>
<evidence type="ECO:0000256" key="3">
    <source>
        <dbReference type="ARBA" id="ARBA00022448"/>
    </source>
</evidence>
<evidence type="ECO:0000313" key="13">
    <source>
        <dbReference type="EMBL" id="TDP72638.1"/>
    </source>
</evidence>
<dbReference type="Gene3D" id="2.40.160.10">
    <property type="entry name" value="Porin"/>
    <property type="match status" value="1"/>
</dbReference>
<dbReference type="GO" id="GO:0015288">
    <property type="term" value="F:porin activity"/>
    <property type="evidence" value="ECO:0007669"/>
    <property type="project" value="UniProtKB-KW"/>
</dbReference>